<comment type="caution">
    <text evidence="1">The sequence shown here is derived from an EMBL/GenBank/DDBJ whole genome shotgun (WGS) entry which is preliminary data.</text>
</comment>
<sequence length="228" mass="25952">MSVRAPGVGDFVPNNKMSFTVGGSTESIQQWQFDDFLLLTDFNQNYNYLENGSSKNSRLWQDAENKTLLANLLIKNSSQRPKILTVEDKLMVLGCNRASEDRTIPLSVIAERTKLTVEDHELPERQKAFWAVYGFIWSSMNNYWVVRVRLCHFIFGRTPSCSEALIRAKVKKVVVGMVDPNPIVSSRGTWLHSGQRVVVQEKSKEQDLPTKNVVTVQVSEPRNVSENF</sequence>
<evidence type="ECO:0000313" key="1">
    <source>
        <dbReference type="EMBL" id="KAI3767838.1"/>
    </source>
</evidence>
<gene>
    <name evidence="1" type="ORF">L2E82_18267</name>
</gene>
<keyword evidence="2" id="KW-1185">Reference proteome</keyword>
<evidence type="ECO:0000313" key="2">
    <source>
        <dbReference type="Proteomes" id="UP001055811"/>
    </source>
</evidence>
<accession>A0ACB9FAM5</accession>
<dbReference type="EMBL" id="CM042011">
    <property type="protein sequence ID" value="KAI3767838.1"/>
    <property type="molecule type" value="Genomic_DNA"/>
</dbReference>
<dbReference type="Proteomes" id="UP001055811">
    <property type="component" value="Linkage Group LG03"/>
</dbReference>
<proteinExistence type="predicted"/>
<organism evidence="1 2">
    <name type="scientific">Cichorium intybus</name>
    <name type="common">Chicory</name>
    <dbReference type="NCBI Taxonomy" id="13427"/>
    <lineage>
        <taxon>Eukaryota</taxon>
        <taxon>Viridiplantae</taxon>
        <taxon>Streptophyta</taxon>
        <taxon>Embryophyta</taxon>
        <taxon>Tracheophyta</taxon>
        <taxon>Spermatophyta</taxon>
        <taxon>Magnoliopsida</taxon>
        <taxon>eudicotyledons</taxon>
        <taxon>Gunneridae</taxon>
        <taxon>Pentapetalae</taxon>
        <taxon>asterids</taxon>
        <taxon>campanulids</taxon>
        <taxon>Asterales</taxon>
        <taxon>Asteraceae</taxon>
        <taxon>Cichorioideae</taxon>
        <taxon>Cichorieae</taxon>
        <taxon>Cichoriinae</taxon>
        <taxon>Cichorium</taxon>
    </lineage>
</organism>
<name>A0ACB9FAM5_CICIN</name>
<protein>
    <submittedName>
        <fullName evidence="1">Uncharacterized protein</fullName>
    </submittedName>
</protein>
<reference evidence="2" key="1">
    <citation type="journal article" date="2022" name="Mol. Ecol. Resour.">
        <title>The genomes of chicory, endive, great burdock and yacon provide insights into Asteraceae palaeo-polyploidization history and plant inulin production.</title>
        <authorList>
            <person name="Fan W."/>
            <person name="Wang S."/>
            <person name="Wang H."/>
            <person name="Wang A."/>
            <person name="Jiang F."/>
            <person name="Liu H."/>
            <person name="Zhao H."/>
            <person name="Xu D."/>
            <person name="Zhang Y."/>
        </authorList>
    </citation>
    <scope>NUCLEOTIDE SEQUENCE [LARGE SCALE GENOMIC DNA]</scope>
    <source>
        <strain evidence="2">cv. Punajuju</strain>
    </source>
</reference>
<reference evidence="1 2" key="2">
    <citation type="journal article" date="2022" name="Mol. Ecol. Resour.">
        <title>The genomes of chicory, endive, great burdock and yacon provide insights into Asteraceae paleo-polyploidization history and plant inulin production.</title>
        <authorList>
            <person name="Fan W."/>
            <person name="Wang S."/>
            <person name="Wang H."/>
            <person name="Wang A."/>
            <person name="Jiang F."/>
            <person name="Liu H."/>
            <person name="Zhao H."/>
            <person name="Xu D."/>
            <person name="Zhang Y."/>
        </authorList>
    </citation>
    <scope>NUCLEOTIDE SEQUENCE [LARGE SCALE GENOMIC DNA]</scope>
    <source>
        <strain evidence="2">cv. Punajuju</strain>
        <tissue evidence="1">Leaves</tissue>
    </source>
</reference>